<comment type="caution">
    <text evidence="4">The sequence shown here is derived from an EMBL/GenBank/DDBJ whole genome shotgun (WGS) entry which is preliminary data.</text>
</comment>
<accession>A0AA43RJ31</accession>
<dbReference type="EMBL" id="JAUMVS010000253">
    <property type="protein sequence ID" value="MDO4842665.1"/>
    <property type="molecule type" value="Genomic_DNA"/>
</dbReference>
<reference evidence="4" key="1">
    <citation type="submission" date="2023-07" db="EMBL/GenBank/DDBJ databases">
        <title>Between Cages and Wild: Unraveling the Impact of Captivity on Animal Microbiomes and Antimicrobial Resistance.</title>
        <authorList>
            <person name="Schmartz G.P."/>
            <person name="Rehner J."/>
            <person name="Schuff M.J."/>
            <person name="Becker S.L."/>
            <person name="Kravczyk M."/>
            <person name="Gurevich A."/>
            <person name="Francke R."/>
            <person name="Mueller R."/>
            <person name="Keller V."/>
            <person name="Keller A."/>
        </authorList>
    </citation>
    <scope>NUCLEOTIDE SEQUENCE</scope>
    <source>
        <strain evidence="4">S12M_St_49</strain>
    </source>
</reference>
<feature type="coiled-coil region" evidence="1">
    <location>
        <begin position="203"/>
        <end position="230"/>
    </location>
</feature>
<dbReference type="GO" id="GO:0003677">
    <property type="term" value="F:DNA binding"/>
    <property type="evidence" value="ECO:0007669"/>
    <property type="project" value="InterPro"/>
</dbReference>
<proteinExistence type="predicted"/>
<evidence type="ECO:0000256" key="1">
    <source>
        <dbReference type="SAM" id="Coils"/>
    </source>
</evidence>
<keyword evidence="5" id="KW-1185">Reference proteome</keyword>
<feature type="domain" description="Transposase IS116/IS110/IS902 C-terminal" evidence="3">
    <location>
        <begin position="240"/>
        <end position="316"/>
    </location>
</feature>
<dbReference type="PANTHER" id="PTHR33055">
    <property type="entry name" value="TRANSPOSASE FOR INSERTION SEQUENCE ELEMENT IS1111A"/>
    <property type="match status" value="1"/>
</dbReference>
<gene>
    <name evidence="4" type="ORF">Q3982_08335</name>
</gene>
<name>A0AA43RJ31_9ACTN</name>
<feature type="domain" description="Transposase IS110-like N-terminal" evidence="2">
    <location>
        <begin position="14"/>
        <end position="162"/>
    </location>
</feature>
<dbReference type="InterPro" id="IPR002525">
    <property type="entry name" value="Transp_IS110-like_N"/>
</dbReference>
<dbReference type="InterPro" id="IPR003346">
    <property type="entry name" value="Transposase_20"/>
</dbReference>
<dbReference type="Pfam" id="PF01548">
    <property type="entry name" value="DEDD_Tnp_IS110"/>
    <property type="match status" value="1"/>
</dbReference>
<keyword evidence="1" id="KW-0175">Coiled coil</keyword>
<dbReference type="InterPro" id="IPR047650">
    <property type="entry name" value="Transpos_IS110"/>
</dbReference>
<evidence type="ECO:0000259" key="3">
    <source>
        <dbReference type="Pfam" id="PF02371"/>
    </source>
</evidence>
<sequence length="387" mass="43993">MSIKINTNDAKTLVAIDQHARTSTLYAIDKQTGELKSKRFTNCPRYTEFIDWLDTWASKPYYFAYESGPCGFTLARNLRAANHACDVIAVSSIPRSTKDKVMKDDFLDARSLLAAIEAKSSALSCVYVPSVFAEDARDVVRQYYHLSKNLRRAKQFLSAHLLRHDFVYDEKTKAGRPKKMWTCDHERWLQNVKLETEFQRDVLVAAYDEVQELTLQVRDAMRKVEELAKAPEFAKYVDCFCAIKGVGVLTAVTFCAEIDDFSRFKKGRSIASYIGLVPKRHNSGDSHRNGAINKCGDKTLRRALIEGFSAVSNFSARSVDRRVLGKLPLEVRTEIEKVNKRIVNRYKTLKANGKNHNVIKVALAKEAACQMLYIAQKLDRLEANCRL</sequence>
<protein>
    <submittedName>
        <fullName evidence="4">IS110 family transposase</fullName>
    </submittedName>
</protein>
<dbReference type="GO" id="GO:0004803">
    <property type="term" value="F:transposase activity"/>
    <property type="evidence" value="ECO:0007669"/>
    <property type="project" value="InterPro"/>
</dbReference>
<evidence type="ECO:0000313" key="5">
    <source>
        <dbReference type="Proteomes" id="UP001168575"/>
    </source>
</evidence>
<dbReference type="GO" id="GO:0006313">
    <property type="term" value="P:DNA transposition"/>
    <property type="evidence" value="ECO:0007669"/>
    <property type="project" value="InterPro"/>
</dbReference>
<dbReference type="Pfam" id="PF02371">
    <property type="entry name" value="Transposase_20"/>
    <property type="match status" value="1"/>
</dbReference>
<evidence type="ECO:0000259" key="2">
    <source>
        <dbReference type="Pfam" id="PF01548"/>
    </source>
</evidence>
<dbReference type="Proteomes" id="UP001168575">
    <property type="component" value="Unassembled WGS sequence"/>
</dbReference>
<evidence type="ECO:0000313" key="4">
    <source>
        <dbReference type="EMBL" id="MDO4842665.1"/>
    </source>
</evidence>
<dbReference type="AlphaFoldDB" id="A0AA43RJ31"/>
<organism evidence="4 5">
    <name type="scientific">Phoenicibacter congonensis</name>
    <dbReference type="NCBI Taxonomy" id="1944646"/>
    <lineage>
        <taxon>Bacteria</taxon>
        <taxon>Bacillati</taxon>
        <taxon>Actinomycetota</taxon>
        <taxon>Coriobacteriia</taxon>
        <taxon>Eggerthellales</taxon>
        <taxon>Eggerthellaceae</taxon>
        <taxon>Phoenicibacter</taxon>
    </lineage>
</organism>
<dbReference type="NCBIfam" id="NF033542">
    <property type="entry name" value="transpos_IS110"/>
    <property type="match status" value="1"/>
</dbReference>